<feature type="transmembrane region" description="Helical" evidence="7">
    <location>
        <begin position="83"/>
        <end position="108"/>
    </location>
</feature>
<keyword evidence="9" id="KW-1185">Reference proteome</keyword>
<keyword evidence="4 7" id="KW-0812">Transmembrane</keyword>
<dbReference type="EMBL" id="VSIY01000015">
    <property type="protein sequence ID" value="TYB77579.1"/>
    <property type="molecule type" value="Genomic_DNA"/>
</dbReference>
<comment type="caution">
    <text evidence="8">The sequence shown here is derived from an EMBL/GenBank/DDBJ whole genome shotgun (WGS) entry which is preliminary data.</text>
</comment>
<evidence type="ECO:0000256" key="1">
    <source>
        <dbReference type="ARBA" id="ARBA00004651"/>
    </source>
</evidence>
<evidence type="ECO:0000256" key="4">
    <source>
        <dbReference type="ARBA" id="ARBA00022692"/>
    </source>
</evidence>
<name>A0A5D0R905_9RHOB</name>
<protein>
    <submittedName>
        <fullName evidence="8">DoxX family protein</fullName>
    </submittedName>
</protein>
<organism evidence="8 9">
    <name type="scientific">Maritimibacter fusiformis</name>
    <dbReference type="NCBI Taxonomy" id="2603819"/>
    <lineage>
        <taxon>Bacteria</taxon>
        <taxon>Pseudomonadati</taxon>
        <taxon>Pseudomonadota</taxon>
        <taxon>Alphaproteobacteria</taxon>
        <taxon>Rhodobacterales</taxon>
        <taxon>Roseobacteraceae</taxon>
        <taxon>Maritimibacter</taxon>
    </lineage>
</organism>
<comment type="similarity">
    <text evidence="2">Belongs to the DoxX family.</text>
</comment>
<dbReference type="AlphaFoldDB" id="A0A5D0R905"/>
<evidence type="ECO:0000313" key="9">
    <source>
        <dbReference type="Proteomes" id="UP000322080"/>
    </source>
</evidence>
<feature type="transmembrane region" description="Helical" evidence="7">
    <location>
        <begin position="12"/>
        <end position="33"/>
    </location>
</feature>
<evidence type="ECO:0000313" key="8">
    <source>
        <dbReference type="EMBL" id="TYB77579.1"/>
    </source>
</evidence>
<feature type="transmembrane region" description="Helical" evidence="7">
    <location>
        <begin position="53"/>
        <end position="76"/>
    </location>
</feature>
<dbReference type="GO" id="GO:0005886">
    <property type="term" value="C:plasma membrane"/>
    <property type="evidence" value="ECO:0007669"/>
    <property type="project" value="UniProtKB-SubCell"/>
</dbReference>
<evidence type="ECO:0000256" key="5">
    <source>
        <dbReference type="ARBA" id="ARBA00022989"/>
    </source>
</evidence>
<keyword evidence="6 7" id="KW-0472">Membrane</keyword>
<dbReference type="PANTHER" id="PTHR33452:SF1">
    <property type="entry name" value="INNER MEMBRANE PROTEIN YPHA-RELATED"/>
    <property type="match status" value="1"/>
</dbReference>
<dbReference type="Proteomes" id="UP000322080">
    <property type="component" value="Unassembled WGS sequence"/>
</dbReference>
<dbReference type="Pfam" id="PF07681">
    <property type="entry name" value="DoxX"/>
    <property type="match status" value="1"/>
</dbReference>
<dbReference type="InterPro" id="IPR032808">
    <property type="entry name" value="DoxX"/>
</dbReference>
<dbReference type="InterPro" id="IPR051907">
    <property type="entry name" value="DoxX-like_oxidoreductase"/>
</dbReference>
<dbReference type="PANTHER" id="PTHR33452">
    <property type="entry name" value="OXIDOREDUCTASE CATD-RELATED"/>
    <property type="match status" value="1"/>
</dbReference>
<evidence type="ECO:0000256" key="3">
    <source>
        <dbReference type="ARBA" id="ARBA00022475"/>
    </source>
</evidence>
<accession>A0A5D0R905</accession>
<evidence type="ECO:0000256" key="6">
    <source>
        <dbReference type="ARBA" id="ARBA00023136"/>
    </source>
</evidence>
<reference evidence="8 9" key="1">
    <citation type="submission" date="2019-08" db="EMBL/GenBank/DDBJ databases">
        <title>Identification of a novel species of the genus Boseongicola.</title>
        <authorList>
            <person name="Zhang X.-Q."/>
        </authorList>
    </citation>
    <scope>NUCLEOTIDE SEQUENCE [LARGE SCALE GENOMIC DNA]</scope>
    <source>
        <strain evidence="8 9">HY14</strain>
    </source>
</reference>
<comment type="subcellular location">
    <subcellularLocation>
        <location evidence="1">Cell membrane</location>
        <topology evidence="1">Multi-pass membrane protein</topology>
    </subcellularLocation>
</comment>
<keyword evidence="5 7" id="KW-1133">Transmembrane helix</keyword>
<feature type="transmembrane region" description="Helical" evidence="7">
    <location>
        <begin position="166"/>
        <end position="185"/>
    </location>
</feature>
<proteinExistence type="inferred from homology"/>
<sequence>MPQQFDTPRERLFLPFLSGFYAYFAQPVGWLAFRIIIGGLFALNGWDKIMNPMAMSGFVEMIGFAPGWLFSPLLAFANFFGGLFIMFGFLTRPAALVSAIILLITYWYHAANPYGDAFLTAEGIAYLNENKELLTPAGQRRLLADGGAAFLAGPTGVQLKAEYASLFWTAGAAIIAALGGGTYSVDRMLMKREF</sequence>
<keyword evidence="3" id="KW-1003">Cell membrane</keyword>
<dbReference type="RefSeq" id="WP_148379478.1">
    <property type="nucleotide sequence ID" value="NZ_VSIY01000015.1"/>
</dbReference>
<gene>
    <name evidence="8" type="ORF">FVF75_15040</name>
</gene>
<evidence type="ECO:0000256" key="7">
    <source>
        <dbReference type="SAM" id="Phobius"/>
    </source>
</evidence>
<evidence type="ECO:0000256" key="2">
    <source>
        <dbReference type="ARBA" id="ARBA00006679"/>
    </source>
</evidence>